<protein>
    <submittedName>
        <fullName evidence="2">Uncharacterized protein</fullName>
    </submittedName>
</protein>
<feature type="compositionally biased region" description="Basic and acidic residues" evidence="1">
    <location>
        <begin position="79"/>
        <end position="89"/>
    </location>
</feature>
<feature type="compositionally biased region" description="Basic and acidic residues" evidence="1">
    <location>
        <begin position="145"/>
        <end position="155"/>
    </location>
</feature>
<sequence>MSYTESDDPPHRTVSRAAAMCDLPHETVPRAAATCLGAVLGRQTGWRPDPQCTWVPRTGRPPSDISVVVIDSHNGHRGSAREHVPRAADEPAGPFGRQAWPTGRSAAPDARGGPRAAHALGPEACYVVSGREAGGGDTGGGAPRHTVEKPLERDSQGVLSPDDY</sequence>
<dbReference type="EMBL" id="HBGA01018103">
    <property type="protein sequence ID" value="CAD8995910.1"/>
    <property type="molecule type" value="Transcribed_RNA"/>
</dbReference>
<feature type="compositionally biased region" description="Gly residues" evidence="1">
    <location>
        <begin position="132"/>
        <end position="142"/>
    </location>
</feature>
<gene>
    <name evidence="2" type="ORF">EGYM00392_LOCUS6969</name>
</gene>
<dbReference type="AlphaFoldDB" id="A0A7S1N463"/>
<evidence type="ECO:0000256" key="1">
    <source>
        <dbReference type="SAM" id="MobiDB-lite"/>
    </source>
</evidence>
<reference evidence="2" key="1">
    <citation type="submission" date="2021-01" db="EMBL/GenBank/DDBJ databases">
        <authorList>
            <person name="Corre E."/>
            <person name="Pelletier E."/>
            <person name="Niang G."/>
            <person name="Scheremetjew M."/>
            <person name="Finn R."/>
            <person name="Kale V."/>
            <person name="Holt S."/>
            <person name="Cochrane G."/>
            <person name="Meng A."/>
            <person name="Brown T."/>
            <person name="Cohen L."/>
        </authorList>
    </citation>
    <scope>NUCLEOTIDE SEQUENCE</scope>
    <source>
        <strain evidence="2">NIES-381</strain>
    </source>
</reference>
<proteinExistence type="predicted"/>
<accession>A0A7S1N463</accession>
<feature type="compositionally biased region" description="Low complexity" evidence="1">
    <location>
        <begin position="103"/>
        <end position="119"/>
    </location>
</feature>
<organism evidence="2">
    <name type="scientific">Eutreptiella gymnastica</name>
    <dbReference type="NCBI Taxonomy" id="73025"/>
    <lineage>
        <taxon>Eukaryota</taxon>
        <taxon>Discoba</taxon>
        <taxon>Euglenozoa</taxon>
        <taxon>Euglenida</taxon>
        <taxon>Spirocuta</taxon>
        <taxon>Euglenophyceae</taxon>
        <taxon>Eutreptiales</taxon>
        <taxon>Eutreptiaceae</taxon>
        <taxon>Eutreptiella</taxon>
    </lineage>
</organism>
<evidence type="ECO:0000313" key="2">
    <source>
        <dbReference type="EMBL" id="CAD8995910.1"/>
    </source>
</evidence>
<name>A0A7S1N463_9EUGL</name>
<feature type="region of interest" description="Disordered" evidence="1">
    <location>
        <begin position="75"/>
        <end position="164"/>
    </location>
</feature>